<dbReference type="GO" id="GO:0006892">
    <property type="term" value="P:post-Golgi vesicle-mediated transport"/>
    <property type="evidence" value="ECO:0007669"/>
    <property type="project" value="TreeGrafter"/>
</dbReference>
<feature type="binding site" evidence="14">
    <location>
        <position position="1043"/>
    </location>
    <ligand>
        <name>ATP</name>
        <dbReference type="ChEBI" id="CHEBI:30616"/>
    </ligand>
</feature>
<dbReference type="InterPro" id="IPR023299">
    <property type="entry name" value="ATPase_P-typ_cyto_dom_N"/>
</dbReference>
<dbReference type="InterPro" id="IPR032631">
    <property type="entry name" value="P-type_ATPase_N"/>
</dbReference>
<dbReference type="Proteomes" id="UP000095023">
    <property type="component" value="Unassembled WGS sequence"/>
</dbReference>
<feature type="binding site" evidence="15">
    <location>
        <position position="1064"/>
    </location>
    <ligand>
        <name>Mg(2+)</name>
        <dbReference type="ChEBI" id="CHEBI:18420"/>
    </ligand>
</feature>
<dbReference type="Gene3D" id="2.70.150.10">
    <property type="entry name" value="Calcium-transporting ATPase, cytoplasmic transduction domain A"/>
    <property type="match status" value="1"/>
</dbReference>
<dbReference type="SUPFAM" id="SSF81665">
    <property type="entry name" value="Calcium ATPase, transmembrane domain M"/>
    <property type="match status" value="1"/>
</dbReference>
<evidence type="ECO:0000256" key="10">
    <source>
        <dbReference type="ARBA" id="ARBA00023136"/>
    </source>
</evidence>
<evidence type="ECO:0000256" key="11">
    <source>
        <dbReference type="ARBA" id="ARBA00034036"/>
    </source>
</evidence>
<feature type="binding site" evidence="14">
    <location>
        <position position="441"/>
    </location>
    <ligand>
        <name>ATP</name>
        <dbReference type="ChEBI" id="CHEBI:30616"/>
    </ligand>
</feature>
<dbReference type="GO" id="GO:0030140">
    <property type="term" value="C:trans-Golgi network transport vesicle"/>
    <property type="evidence" value="ECO:0007669"/>
    <property type="project" value="EnsemblFungi"/>
</dbReference>
<dbReference type="InterPro" id="IPR008250">
    <property type="entry name" value="ATPase_P-typ_transduc_dom_A_sf"/>
</dbReference>
<dbReference type="NCBIfam" id="TIGR01494">
    <property type="entry name" value="ATPase_P-type"/>
    <property type="match status" value="1"/>
</dbReference>
<dbReference type="NCBIfam" id="TIGR01652">
    <property type="entry name" value="ATPase-Plipid"/>
    <property type="match status" value="2"/>
</dbReference>
<dbReference type="GO" id="GO:0090555">
    <property type="term" value="F:phosphatidylethanolamine flippase activity"/>
    <property type="evidence" value="ECO:0007669"/>
    <property type="project" value="EnsemblFungi"/>
</dbReference>
<evidence type="ECO:0000313" key="20">
    <source>
        <dbReference type="EMBL" id="ODV91372.1"/>
    </source>
</evidence>
<keyword evidence="4 15" id="KW-0479">Metal-binding</keyword>
<feature type="binding site" evidence="15">
    <location>
        <position position="443"/>
    </location>
    <ligand>
        <name>Mg(2+)</name>
        <dbReference type="ChEBI" id="CHEBI:18420"/>
    </ligand>
</feature>
<keyword evidence="21" id="KW-1185">Reference proteome</keyword>
<dbReference type="GO" id="GO:0005524">
    <property type="term" value="F:ATP binding"/>
    <property type="evidence" value="ECO:0007669"/>
    <property type="project" value="UniProtKB-UniRule"/>
</dbReference>
<protein>
    <recommendedName>
        <fullName evidence="16">Phospholipid-transporting ATPase</fullName>
        <ecNumber evidence="16">7.6.2.1</ecNumber>
    </recommendedName>
</protein>
<feature type="binding site" evidence="14">
    <location>
        <position position="950"/>
    </location>
    <ligand>
        <name>ATP</name>
        <dbReference type="ChEBI" id="CHEBI:30616"/>
    </ligand>
</feature>
<feature type="binding site" evidence="14">
    <location>
        <position position="443"/>
    </location>
    <ligand>
        <name>ATP</name>
        <dbReference type="ChEBI" id="CHEBI:30616"/>
    </ligand>
</feature>
<dbReference type="GO" id="GO:0140346">
    <property type="term" value="F:phosphatidylserine flippase activity"/>
    <property type="evidence" value="ECO:0007669"/>
    <property type="project" value="EnsemblFungi"/>
</dbReference>
<dbReference type="GO" id="GO:0140345">
    <property type="term" value="F:phosphatidylcholine flippase activity"/>
    <property type="evidence" value="ECO:0007669"/>
    <property type="project" value="EnsemblFungi"/>
</dbReference>
<evidence type="ECO:0000256" key="2">
    <source>
        <dbReference type="ARBA" id="ARBA00008109"/>
    </source>
</evidence>
<feature type="binding site" evidence="14">
    <location>
        <position position="1067"/>
    </location>
    <ligand>
        <name>ATP</name>
        <dbReference type="ChEBI" id="CHEBI:30616"/>
    </ligand>
</feature>
<feature type="binding site" evidence="14">
    <location>
        <position position="694"/>
    </location>
    <ligand>
        <name>ATP</name>
        <dbReference type="ChEBI" id="CHEBI:30616"/>
    </ligand>
</feature>
<evidence type="ECO:0000256" key="4">
    <source>
        <dbReference type="ARBA" id="ARBA00022723"/>
    </source>
</evidence>
<dbReference type="EC" id="7.6.2.1" evidence="16"/>
<dbReference type="InterPro" id="IPR023214">
    <property type="entry name" value="HAD_sf"/>
</dbReference>
<feature type="transmembrane region" description="Helical" evidence="16">
    <location>
        <begin position="376"/>
        <end position="395"/>
    </location>
</feature>
<evidence type="ECO:0000256" key="9">
    <source>
        <dbReference type="ARBA" id="ARBA00022989"/>
    </source>
</evidence>
<keyword evidence="9 16" id="KW-1133">Transmembrane helix</keyword>
<comment type="similarity">
    <text evidence="2 16">Belongs to the cation transport ATPase (P-type) (TC 3.A.3) family. Type IV subfamily.</text>
</comment>
<dbReference type="GO" id="GO:0070867">
    <property type="term" value="C:mating projection tip membrane"/>
    <property type="evidence" value="ECO:0007669"/>
    <property type="project" value="EnsemblFungi"/>
</dbReference>
<dbReference type="Pfam" id="PF00702">
    <property type="entry name" value="Hydrolase"/>
    <property type="match status" value="1"/>
</dbReference>
<evidence type="ECO:0000256" key="14">
    <source>
        <dbReference type="PIRSR" id="PIRSR606539-2"/>
    </source>
</evidence>
<keyword evidence="10 16" id="KW-0472">Membrane</keyword>
<feature type="region of interest" description="Disordered" evidence="17">
    <location>
        <begin position="484"/>
        <end position="526"/>
    </location>
</feature>
<name>A0A1E4THZ1_9ASCO</name>
<keyword evidence="8 16" id="KW-1278">Translocase</keyword>
<feature type="binding site" evidence="14">
    <location>
        <position position="952"/>
    </location>
    <ligand>
        <name>ATP</name>
        <dbReference type="ChEBI" id="CHEBI:30616"/>
    </ligand>
</feature>
<evidence type="ECO:0000256" key="13">
    <source>
        <dbReference type="PIRSR" id="PIRSR606539-1"/>
    </source>
</evidence>
<feature type="transmembrane region" description="Helical" evidence="16">
    <location>
        <begin position="1154"/>
        <end position="1174"/>
    </location>
</feature>
<dbReference type="InterPro" id="IPR001757">
    <property type="entry name" value="P_typ_ATPase"/>
</dbReference>
<feature type="binding site" evidence="14">
    <location>
        <position position="951"/>
    </location>
    <ligand>
        <name>ATP</name>
        <dbReference type="ChEBI" id="CHEBI:30616"/>
    </ligand>
</feature>
<dbReference type="PANTHER" id="PTHR24092:SF174">
    <property type="entry name" value="PHOSPHOLIPID-TRANSPORTING ATPASE DNF3-RELATED"/>
    <property type="match status" value="1"/>
</dbReference>
<keyword evidence="3 16" id="KW-0812">Transmembrane</keyword>
<gene>
    <name evidence="20" type="ORF">CANCADRAFT_15651</name>
</gene>
<feature type="transmembrane region" description="Helical" evidence="16">
    <location>
        <begin position="1312"/>
        <end position="1332"/>
    </location>
</feature>
<dbReference type="GO" id="GO:0005802">
    <property type="term" value="C:trans-Golgi network"/>
    <property type="evidence" value="ECO:0007669"/>
    <property type="project" value="EnsemblFungi"/>
</dbReference>
<feature type="domain" description="P-type ATPase C-terminal" evidence="19">
    <location>
        <begin position="1090"/>
        <end position="1342"/>
    </location>
</feature>
<dbReference type="Gene3D" id="3.40.1110.10">
    <property type="entry name" value="Calcium-transporting ATPase, cytoplasmic domain N"/>
    <property type="match status" value="1"/>
</dbReference>
<feature type="transmembrane region" description="Helical" evidence="16">
    <location>
        <begin position="332"/>
        <end position="356"/>
    </location>
</feature>
<dbReference type="Gene3D" id="3.40.50.1000">
    <property type="entry name" value="HAD superfamily/HAD-like"/>
    <property type="match status" value="1"/>
</dbReference>
<comment type="cofactor">
    <cofactor evidence="15">
        <name>Mg(2+)</name>
        <dbReference type="ChEBI" id="CHEBI:18420"/>
    </cofactor>
</comment>
<evidence type="ECO:0000313" key="21">
    <source>
        <dbReference type="Proteomes" id="UP000095023"/>
    </source>
</evidence>
<evidence type="ECO:0000256" key="17">
    <source>
        <dbReference type="SAM" id="MobiDB-lite"/>
    </source>
</evidence>
<feature type="transmembrane region" description="Helical" evidence="16">
    <location>
        <begin position="1238"/>
        <end position="1259"/>
    </location>
</feature>
<dbReference type="OrthoDB" id="377733at2759"/>
<dbReference type="Pfam" id="PF16212">
    <property type="entry name" value="PhoLip_ATPase_C"/>
    <property type="match status" value="1"/>
</dbReference>
<dbReference type="GO" id="GO:0016887">
    <property type="term" value="F:ATP hydrolysis activity"/>
    <property type="evidence" value="ECO:0007669"/>
    <property type="project" value="InterPro"/>
</dbReference>
<dbReference type="SUPFAM" id="SSF56784">
    <property type="entry name" value="HAD-like"/>
    <property type="match status" value="1"/>
</dbReference>
<feature type="binding site" evidence="14">
    <location>
        <position position="870"/>
    </location>
    <ligand>
        <name>ATP</name>
        <dbReference type="ChEBI" id="CHEBI:30616"/>
    </ligand>
</feature>
<evidence type="ECO:0000259" key="18">
    <source>
        <dbReference type="Pfam" id="PF16209"/>
    </source>
</evidence>
<feature type="transmembrane region" description="Helical" evidence="16">
    <location>
        <begin position="1205"/>
        <end position="1226"/>
    </location>
</feature>
<evidence type="ECO:0000256" key="16">
    <source>
        <dbReference type="RuleBase" id="RU362033"/>
    </source>
</evidence>
<keyword evidence="7 15" id="KW-0460">Magnesium</keyword>
<feature type="binding site" evidence="15">
    <location>
        <position position="441"/>
    </location>
    <ligand>
        <name>Mg(2+)</name>
        <dbReference type="ChEBI" id="CHEBI:18420"/>
    </ligand>
</feature>
<feature type="binding site" evidence="14">
    <location>
        <position position="624"/>
    </location>
    <ligand>
        <name>ATP</name>
        <dbReference type="ChEBI" id="CHEBI:30616"/>
    </ligand>
</feature>
<feature type="active site" description="4-aspartylphosphate intermediate" evidence="13">
    <location>
        <position position="441"/>
    </location>
</feature>
<dbReference type="InterPro" id="IPR036412">
    <property type="entry name" value="HAD-like_sf"/>
</dbReference>
<dbReference type="GO" id="GO:0007124">
    <property type="term" value="P:pseudohyphal growth"/>
    <property type="evidence" value="ECO:0007669"/>
    <property type="project" value="EnsemblFungi"/>
</dbReference>
<dbReference type="InterPro" id="IPR023298">
    <property type="entry name" value="ATPase_P-typ_TM_dom_sf"/>
</dbReference>
<evidence type="ECO:0000256" key="15">
    <source>
        <dbReference type="PIRSR" id="PIRSR606539-3"/>
    </source>
</evidence>
<dbReference type="InterPro" id="IPR032630">
    <property type="entry name" value="P_typ_ATPase_c"/>
</dbReference>
<dbReference type="PANTHER" id="PTHR24092">
    <property type="entry name" value="PROBABLE PHOSPHOLIPID-TRANSPORTING ATPASE"/>
    <property type="match status" value="1"/>
</dbReference>
<dbReference type="InterPro" id="IPR018303">
    <property type="entry name" value="ATPase_P-typ_P_site"/>
</dbReference>
<comment type="subcellular location">
    <subcellularLocation>
        <location evidence="1 16">Membrane</location>
        <topology evidence="1 16">Multi-pass membrane protein</topology>
    </subcellularLocation>
</comment>
<accession>A0A1E4THZ1</accession>
<dbReference type="Pfam" id="PF13246">
    <property type="entry name" value="Cation_ATPase"/>
    <property type="match status" value="1"/>
</dbReference>
<feature type="binding site" evidence="14">
    <location>
        <position position="1037"/>
    </location>
    <ligand>
        <name>ATP</name>
        <dbReference type="ChEBI" id="CHEBI:30616"/>
    </ligand>
</feature>
<evidence type="ECO:0000256" key="12">
    <source>
        <dbReference type="ARBA" id="ARBA00049128"/>
    </source>
</evidence>
<evidence type="ECO:0000259" key="19">
    <source>
        <dbReference type="Pfam" id="PF16212"/>
    </source>
</evidence>
<dbReference type="GO" id="GO:0032456">
    <property type="term" value="P:endocytic recycling"/>
    <property type="evidence" value="ECO:0007669"/>
    <property type="project" value="TreeGrafter"/>
</dbReference>
<dbReference type="FunFam" id="3.40.50.1000:FF:000172">
    <property type="entry name" value="Phospholipid-transporting ATPase"/>
    <property type="match status" value="1"/>
</dbReference>
<dbReference type="SUPFAM" id="SSF81653">
    <property type="entry name" value="Calcium ATPase, transduction domain A"/>
    <property type="match status" value="1"/>
</dbReference>
<keyword evidence="5 14" id="KW-0547">Nucleotide-binding</keyword>
<evidence type="ECO:0000256" key="6">
    <source>
        <dbReference type="ARBA" id="ARBA00022840"/>
    </source>
</evidence>
<feature type="binding site" evidence="14">
    <location>
        <position position="442"/>
    </location>
    <ligand>
        <name>ATP</name>
        <dbReference type="ChEBI" id="CHEBI:30616"/>
    </ligand>
</feature>
<evidence type="ECO:0000256" key="3">
    <source>
        <dbReference type="ARBA" id="ARBA00022692"/>
    </source>
</evidence>
<dbReference type="Pfam" id="PF16209">
    <property type="entry name" value="PhoLip_ATPase_N"/>
    <property type="match status" value="1"/>
</dbReference>
<evidence type="ECO:0000256" key="5">
    <source>
        <dbReference type="ARBA" id="ARBA00022741"/>
    </source>
</evidence>
<dbReference type="GO" id="GO:1990531">
    <property type="term" value="C:phospholipid-translocating ATPase complex"/>
    <property type="evidence" value="ECO:0007669"/>
    <property type="project" value="EnsemblFungi"/>
</dbReference>
<reference evidence="21" key="1">
    <citation type="submission" date="2016-02" db="EMBL/GenBank/DDBJ databases">
        <title>Comparative genomics of biotechnologically important yeasts.</title>
        <authorList>
            <consortium name="DOE Joint Genome Institute"/>
            <person name="Riley R."/>
            <person name="Haridas S."/>
            <person name="Wolfe K.H."/>
            <person name="Lopes M.R."/>
            <person name="Hittinger C.T."/>
            <person name="Goker M."/>
            <person name="Salamov A."/>
            <person name="Wisecaver J."/>
            <person name="Long T.M."/>
            <person name="Aerts A.L."/>
            <person name="Barry K."/>
            <person name="Choi C."/>
            <person name="Clum A."/>
            <person name="Coughlan A.Y."/>
            <person name="Deshpande S."/>
            <person name="Douglass A.P."/>
            <person name="Hanson S.J."/>
            <person name="Klenk H.-P."/>
            <person name="Labutti K."/>
            <person name="Lapidus A."/>
            <person name="Lindquist E."/>
            <person name="Lipzen A."/>
            <person name="Meier-Kolthoff J.P."/>
            <person name="Ohm R.A."/>
            <person name="Otillar R.P."/>
            <person name="Pangilinan J."/>
            <person name="Peng Y."/>
            <person name="Rokas A."/>
            <person name="Rosa C.A."/>
            <person name="Scheuner C."/>
            <person name="Sibirny A.A."/>
            <person name="Slot J.C."/>
            <person name="Stielow J.B."/>
            <person name="Sun H."/>
            <person name="Kurtzman C.P."/>
            <person name="Blackwell M."/>
            <person name="Jeffries T.W."/>
            <person name="Grigoriev I.V."/>
        </authorList>
    </citation>
    <scope>NUCLEOTIDE SEQUENCE [LARGE SCALE GENOMIC DNA]</scope>
    <source>
        <strain evidence="21">NRRL Y-17796</strain>
    </source>
</reference>
<keyword evidence="6 14" id="KW-0067">ATP-binding</keyword>
<feature type="domain" description="P-type ATPase N-terminal" evidence="18">
    <location>
        <begin position="42"/>
        <end position="100"/>
    </location>
</feature>
<feature type="binding site" evidence="14">
    <location>
        <position position="1068"/>
    </location>
    <ligand>
        <name>ATP</name>
        <dbReference type="ChEBI" id="CHEBI:30616"/>
    </ligand>
</feature>
<feature type="transmembrane region" description="Helical" evidence="16">
    <location>
        <begin position="1121"/>
        <end position="1142"/>
    </location>
</feature>
<dbReference type="PRINTS" id="PR00119">
    <property type="entry name" value="CATATPASE"/>
</dbReference>
<proteinExistence type="inferred from homology"/>
<evidence type="ECO:0000256" key="7">
    <source>
        <dbReference type="ARBA" id="ARBA00022842"/>
    </source>
</evidence>
<feature type="transmembrane region" description="Helical" evidence="16">
    <location>
        <begin position="1266"/>
        <end position="1290"/>
    </location>
</feature>
<dbReference type="EMBL" id="KV453842">
    <property type="protein sequence ID" value="ODV91372.1"/>
    <property type="molecule type" value="Genomic_DNA"/>
</dbReference>
<comment type="catalytic activity">
    <reaction evidence="12">
        <text>a 1,2-diacyl-sn-glycero-3-phosphoethanolamine(out) + ATP + H2O = a 1,2-diacyl-sn-glycero-3-phosphoethanolamine(in) + ADP + phosphate + H(+)</text>
        <dbReference type="Rhea" id="RHEA:66132"/>
        <dbReference type="ChEBI" id="CHEBI:15377"/>
        <dbReference type="ChEBI" id="CHEBI:15378"/>
        <dbReference type="ChEBI" id="CHEBI:30616"/>
        <dbReference type="ChEBI" id="CHEBI:43474"/>
        <dbReference type="ChEBI" id="CHEBI:64612"/>
        <dbReference type="ChEBI" id="CHEBI:456216"/>
    </reaction>
    <physiologicalReaction direction="left-to-right" evidence="12">
        <dbReference type="Rhea" id="RHEA:66133"/>
    </physiologicalReaction>
</comment>
<sequence length="1373" mass="155370">RHRSALRKFKDFILRQKPIPPTVDGRHIPVAIEHACPLIDERTKKPYISNLITSSVYTIYTFLPHQLYVQFSKLANVYFLGVSILQMIPSWSTTGTYTTIIPLLIFISISMGREGYEDIRRHRNDKSENNRIARVARRKRSLFLATSEASSTAHLESQETYSSDTDDYNDSDSPISWDQIAWKDLKVGQIIQLRDGDWVPADIVLLSVSGTSQTAYIETMALDGETNLKSRQSLRQVQKACANDTGLSSFRSEVVVEDPNLDLYNFEGRMVLSDSEVVPLNNSNVVYRGSILRNTERAIGIIIFTGEESKIRMNAIKNPRIKKPKLQHTANMAVLVMFFLVMFLSIFSTIAHIIVMRNHPNAFYITDLGVGVIPNLMGFIIMYNTLIPLSLYVSMEIIKVSQMLLLQQDIDMYHVESDTPCEARTATINEELGQVSYIFTDKTGTLTDNHMAFRKISVAGHSWVHNVDILEHELKQMKNAKGNMQMGKRSGVLNSPVHSSSKPRRSASKISTDSSRKSTSRSAKVLEVDQEVRRSLSIADDDDEPYRLSWISATESHANPHKTSGSRSTASLLRYIQRNPLTPYSRKARFFLLTIALCHTCLPEDAATRRKHDDITYHAASPDEVALVTAAKEMGFIVVNYEHQTITMRTFRPGSNELRDETYQVLDIIDFSSARKRMSVVVKFPDGRICVICKGADTVIFERLESHELASAKMRSVSQKTSLRKSLEARKSMTRKSVASALSPVAESDKRVASALLGQDKLDTAFGKASVELRSERFASLDGFFQRARELDSRGTYSDDLQVETTPLSPEINDMINRRSFATPDVPRTSGYNATDELSQVVDESIVTDDAKVIERTLEHIDEFSTEGLRTLVYAYRFVPKEEYGHWKKLYHEATTSLTQRSKKIEEVGALLERSFELCGVTAIEDKLQEGVPEAIDRLRRANIKLWMLTGDKRETAINIGYSCRIAKDYSTMFILKSEDDLSYRITDAMIRIEKRECAHSVIVIDGQALGMVEEDPTLLSLFIDLCVNADSVICCRCSPSQKANMVKAVRRKLKKAVTLAIGDGANDIAMLQSADVGIGITGREGLQAARSSDYSIAQFRFLLKLLFVHGRWNYTRTAKYVMVTFYKEVIFYLSQAIYQRYTLFSGTSFYEQWSLSMFNTLFTTLCVLTIGIFERDLNPATLIAVPELYSSCGQRSTIFNMRTLFRLLFLAAGQAVLISFSVAYLYGFQALYDNGTYSMGVMSFLATIIVINTKILVLEMHTITYVNAIAFIASVGGYILFTLFTGHLYKTSNAYSLFVYNAFIDRFGTQLQWWASLLIVFVMPLAVDMMFQMLRSAFFPTDTHIFQEIEKDPMLKLRLEEEAKDELKLGWE</sequence>
<feature type="non-terminal residue" evidence="20">
    <location>
        <position position="1"/>
    </location>
</feature>
<dbReference type="SUPFAM" id="SSF81660">
    <property type="entry name" value="Metal cation-transporting ATPase, ATP-binding domain N"/>
    <property type="match status" value="1"/>
</dbReference>
<dbReference type="GO" id="GO:0000287">
    <property type="term" value="F:magnesium ion binding"/>
    <property type="evidence" value="ECO:0007669"/>
    <property type="project" value="UniProtKB-UniRule"/>
</dbReference>
<dbReference type="InterPro" id="IPR006539">
    <property type="entry name" value="P-type_ATPase_IV"/>
</dbReference>
<evidence type="ECO:0000256" key="8">
    <source>
        <dbReference type="ARBA" id="ARBA00022967"/>
    </source>
</evidence>
<feature type="binding site" evidence="15">
    <location>
        <position position="1068"/>
    </location>
    <ligand>
        <name>Mg(2+)</name>
        <dbReference type="ChEBI" id="CHEBI:18420"/>
    </ligand>
</feature>
<evidence type="ECO:0000256" key="1">
    <source>
        <dbReference type="ARBA" id="ARBA00004141"/>
    </source>
</evidence>
<comment type="catalytic activity">
    <reaction evidence="11 16">
        <text>ATP + H2O + phospholipidSide 1 = ADP + phosphate + phospholipidSide 2.</text>
        <dbReference type="EC" id="7.6.2.1"/>
    </reaction>
</comment>
<organism evidence="20 21">
    <name type="scientific">Tortispora caseinolytica NRRL Y-17796</name>
    <dbReference type="NCBI Taxonomy" id="767744"/>
    <lineage>
        <taxon>Eukaryota</taxon>
        <taxon>Fungi</taxon>
        <taxon>Dikarya</taxon>
        <taxon>Ascomycota</taxon>
        <taxon>Saccharomycotina</taxon>
        <taxon>Trigonopsidomycetes</taxon>
        <taxon>Trigonopsidales</taxon>
        <taxon>Trigonopsidaceae</taxon>
        <taxon>Tortispora</taxon>
    </lineage>
</organism>
<feature type="non-terminal residue" evidence="20">
    <location>
        <position position="1373"/>
    </location>
</feature>
<feature type="binding site" evidence="14">
    <location>
        <position position="671"/>
    </location>
    <ligand>
        <name>ATP</name>
        <dbReference type="ChEBI" id="CHEBI:30616"/>
    </ligand>
</feature>
<dbReference type="PROSITE" id="PS00154">
    <property type="entry name" value="ATPASE_E1_E2"/>
    <property type="match status" value="1"/>
</dbReference>